<feature type="transmembrane region" description="Helical" evidence="6">
    <location>
        <begin position="280"/>
        <end position="298"/>
    </location>
</feature>
<dbReference type="PROSITE" id="PS51257">
    <property type="entry name" value="PROKAR_LIPOPROTEIN"/>
    <property type="match status" value="1"/>
</dbReference>
<feature type="transmembrane region" description="Helical" evidence="6">
    <location>
        <begin position="371"/>
        <end position="396"/>
    </location>
</feature>
<evidence type="ECO:0000256" key="1">
    <source>
        <dbReference type="ARBA" id="ARBA00004651"/>
    </source>
</evidence>
<keyword evidence="4 6" id="KW-1133">Transmembrane helix</keyword>
<reference evidence="9 10" key="1">
    <citation type="submission" date="2018-03" db="EMBL/GenBank/DDBJ databases">
        <title>Adhaeribacter sp. HMF7605 Genome sequencing and assembly.</title>
        <authorList>
            <person name="Kang H."/>
            <person name="Kang J."/>
            <person name="Cha I."/>
            <person name="Kim H."/>
            <person name="Joh K."/>
        </authorList>
    </citation>
    <scope>NUCLEOTIDE SEQUENCE [LARGE SCALE GENOMIC DNA]</scope>
    <source>
        <strain evidence="9 10">HMF7605</strain>
    </source>
</reference>
<feature type="domain" description="ABC3 transporter permease C-terminal" evidence="7">
    <location>
        <begin position="680"/>
        <end position="789"/>
    </location>
</feature>
<keyword evidence="3 6" id="KW-0812">Transmembrane</keyword>
<feature type="transmembrane region" description="Helical" evidence="6">
    <location>
        <begin position="732"/>
        <end position="749"/>
    </location>
</feature>
<dbReference type="Proteomes" id="UP000240357">
    <property type="component" value="Unassembled WGS sequence"/>
</dbReference>
<feature type="transmembrane region" description="Helical" evidence="6">
    <location>
        <begin position="416"/>
        <end position="439"/>
    </location>
</feature>
<dbReference type="GO" id="GO:0022857">
    <property type="term" value="F:transmembrane transporter activity"/>
    <property type="evidence" value="ECO:0007669"/>
    <property type="project" value="TreeGrafter"/>
</dbReference>
<dbReference type="AlphaFoldDB" id="A0A2T2YHU5"/>
<evidence type="ECO:0000313" key="9">
    <source>
        <dbReference type="EMBL" id="PSR55077.1"/>
    </source>
</evidence>
<proteinExistence type="predicted"/>
<evidence type="ECO:0000259" key="7">
    <source>
        <dbReference type="Pfam" id="PF02687"/>
    </source>
</evidence>
<feature type="domain" description="MacB-like periplasmic core" evidence="8">
    <location>
        <begin position="420"/>
        <end position="637"/>
    </location>
</feature>
<evidence type="ECO:0000256" key="5">
    <source>
        <dbReference type="ARBA" id="ARBA00023136"/>
    </source>
</evidence>
<name>A0A2T2YHU5_9BACT</name>
<keyword evidence="2" id="KW-1003">Cell membrane</keyword>
<feature type="transmembrane region" description="Helical" evidence="6">
    <location>
        <begin position="761"/>
        <end position="781"/>
    </location>
</feature>
<dbReference type="InterPro" id="IPR025857">
    <property type="entry name" value="MacB_PCD"/>
</dbReference>
<dbReference type="InterPro" id="IPR050250">
    <property type="entry name" value="Macrolide_Exporter_MacB"/>
</dbReference>
<dbReference type="Pfam" id="PF12704">
    <property type="entry name" value="MacB_PCD"/>
    <property type="match status" value="2"/>
</dbReference>
<evidence type="ECO:0000313" key="10">
    <source>
        <dbReference type="Proteomes" id="UP000240357"/>
    </source>
</evidence>
<dbReference type="Pfam" id="PF02687">
    <property type="entry name" value="FtsX"/>
    <property type="match status" value="1"/>
</dbReference>
<gene>
    <name evidence="9" type="ORF">AHMF7605_16990</name>
</gene>
<evidence type="ECO:0000256" key="4">
    <source>
        <dbReference type="ARBA" id="ARBA00022989"/>
    </source>
</evidence>
<comment type="caution">
    <text evidence="9">The sequence shown here is derived from an EMBL/GenBank/DDBJ whole genome shotgun (WGS) entry which is preliminary data.</text>
</comment>
<dbReference type="PANTHER" id="PTHR30572">
    <property type="entry name" value="MEMBRANE COMPONENT OF TRANSPORTER-RELATED"/>
    <property type="match status" value="1"/>
</dbReference>
<dbReference type="InterPro" id="IPR003838">
    <property type="entry name" value="ABC3_permease_C"/>
</dbReference>
<evidence type="ECO:0000256" key="2">
    <source>
        <dbReference type="ARBA" id="ARBA00022475"/>
    </source>
</evidence>
<evidence type="ECO:0000256" key="6">
    <source>
        <dbReference type="SAM" id="Phobius"/>
    </source>
</evidence>
<feature type="transmembrane region" description="Helical" evidence="6">
    <location>
        <begin position="676"/>
        <end position="702"/>
    </location>
</feature>
<sequence>MWYNYLKIAFRNLLRHKLFSFINIFGLAVGMAACLLIVQYVRHEWSYEDFHKNATNVYRVTLDSYKGSEFVVTDAETYRPLGPTLKAEMPEVREFVRMHEYFGKEFGTPGRSFIENRVYVADPSVFKVFTHSFIYGDPATALSAPFQVVITESTAKKYFGHTNVLGKLLQLSRYTEKNNLIIAGVIADVPPNTHLKFDILIAFPTLKQWGESFDSWESNNDYTYLLLAPNTQLQAFNQKLFTFSKKRLKAEIVVAEPLKSIHLYSHKSYEPEENGNAGTVYFLLGIAFIIIIIAWINYVNLATARAVGRAKEVGIRKVIGSSRLSLVKQFMLESFVVNALAALFTLGLLSQGLVAFRVVTGIPLTSFSDAVFWGIFCGLLLVGSLLSGIYPAFVLAAFKTVNVLKGKFSHSVHGLWLRKGLVIGQFAATILVIVAAFTIHRQISFMRQQDLGMNLNQVLVVRAPQALGPDSLSRNLGASFKNELLRNPEIKMVSNVGSLPGLDVNDLNSTSIMPYGTSSGQTGYTYYHFAIDADFIPVLDLEIIAGRNFLADRQNQNEIIVNEESVRLLGYQTAAEAIGKRTTFKTDDKMPYSIIVGVVKNYHHHSLKNAFIPLIFRYYPYTNNYIALRLNSPNIPGALKKVEATWQTLYPGKAFSYFFLDDKFDQQYRADQQLNLIFTFFSGIAILLACLGLFGLAFFTIVQRTKEIGIRKVLGASLSSILFLLSKDYIKLILIANVLALPLAWWGMYSWLQNYAFRIPLTAWIFVIPAIIILMIALLTVSTQTIKIALANPVDALRNE</sequence>
<feature type="transmembrane region" description="Helical" evidence="6">
    <location>
        <begin position="335"/>
        <end position="359"/>
    </location>
</feature>
<dbReference type="RefSeq" id="WP_106931255.1">
    <property type="nucleotide sequence ID" value="NZ_PYFT01000001.1"/>
</dbReference>
<keyword evidence="5 6" id="KW-0472">Membrane</keyword>
<keyword evidence="10" id="KW-1185">Reference proteome</keyword>
<organism evidence="9 10">
    <name type="scientific">Adhaeribacter arboris</name>
    <dbReference type="NCBI Taxonomy" id="2072846"/>
    <lineage>
        <taxon>Bacteria</taxon>
        <taxon>Pseudomonadati</taxon>
        <taxon>Bacteroidota</taxon>
        <taxon>Cytophagia</taxon>
        <taxon>Cytophagales</taxon>
        <taxon>Hymenobacteraceae</taxon>
        <taxon>Adhaeribacter</taxon>
    </lineage>
</organism>
<feature type="domain" description="MacB-like periplasmic core" evidence="8">
    <location>
        <begin position="20"/>
        <end position="240"/>
    </location>
</feature>
<feature type="transmembrane region" description="Helical" evidence="6">
    <location>
        <begin position="20"/>
        <end position="41"/>
    </location>
</feature>
<protein>
    <submittedName>
        <fullName evidence="9">ABC transporter permease</fullName>
    </submittedName>
</protein>
<evidence type="ECO:0000256" key="3">
    <source>
        <dbReference type="ARBA" id="ARBA00022692"/>
    </source>
</evidence>
<dbReference type="EMBL" id="PYFT01000001">
    <property type="protein sequence ID" value="PSR55077.1"/>
    <property type="molecule type" value="Genomic_DNA"/>
</dbReference>
<dbReference type="OrthoDB" id="5933722at2"/>
<dbReference type="PANTHER" id="PTHR30572:SF18">
    <property type="entry name" value="ABC-TYPE MACROLIDE FAMILY EXPORT SYSTEM PERMEASE COMPONENT 2"/>
    <property type="match status" value="1"/>
</dbReference>
<dbReference type="GO" id="GO:0005886">
    <property type="term" value="C:plasma membrane"/>
    <property type="evidence" value="ECO:0007669"/>
    <property type="project" value="UniProtKB-SubCell"/>
</dbReference>
<evidence type="ECO:0000259" key="8">
    <source>
        <dbReference type="Pfam" id="PF12704"/>
    </source>
</evidence>
<comment type="subcellular location">
    <subcellularLocation>
        <location evidence="1">Cell membrane</location>
        <topology evidence="1">Multi-pass membrane protein</topology>
    </subcellularLocation>
</comment>
<accession>A0A2T2YHU5</accession>